<gene>
    <name evidence="1" type="ORF">HYPBUDRAFT_174939</name>
</gene>
<reference evidence="2" key="1">
    <citation type="submission" date="2016-05" db="EMBL/GenBank/DDBJ databases">
        <title>Comparative genomics of biotechnologically important yeasts.</title>
        <authorList>
            <consortium name="DOE Joint Genome Institute"/>
            <person name="Riley R."/>
            <person name="Haridas S."/>
            <person name="Wolfe K.H."/>
            <person name="Lopes M.R."/>
            <person name="Hittinger C.T."/>
            <person name="Goker M."/>
            <person name="Salamov A."/>
            <person name="Wisecaver J."/>
            <person name="Long T.M."/>
            <person name="Aerts A.L."/>
            <person name="Barry K."/>
            <person name="Choi C."/>
            <person name="Clum A."/>
            <person name="Coughlan A.Y."/>
            <person name="Deshpande S."/>
            <person name="Douglass A.P."/>
            <person name="Hanson S.J."/>
            <person name="Klenk H.-P."/>
            <person name="Labutti K."/>
            <person name="Lapidus A."/>
            <person name="Lindquist E."/>
            <person name="Lipzen A."/>
            <person name="Meier-Kolthoff J.P."/>
            <person name="Ohm R.A."/>
            <person name="Otillar R.P."/>
            <person name="Pangilinan J."/>
            <person name="Peng Y."/>
            <person name="Rokas A."/>
            <person name="Rosa C.A."/>
            <person name="Scheuner C."/>
            <person name="Sibirny A.A."/>
            <person name="Slot J.C."/>
            <person name="Stielow J.B."/>
            <person name="Sun H."/>
            <person name="Kurtzman C.P."/>
            <person name="Blackwell M."/>
            <person name="Grigoriev I.V."/>
            <person name="Jeffries T.W."/>
        </authorList>
    </citation>
    <scope>NUCLEOTIDE SEQUENCE [LARGE SCALE GENOMIC DNA]</scope>
    <source>
        <strain evidence="2">NRRL Y-1933</strain>
    </source>
</reference>
<name>A0A1E4RRI7_9ASCO</name>
<protein>
    <submittedName>
        <fullName evidence="1">Uncharacterized protein</fullName>
    </submittedName>
</protein>
<evidence type="ECO:0000313" key="1">
    <source>
        <dbReference type="EMBL" id="ODV69867.1"/>
    </source>
</evidence>
<dbReference type="RefSeq" id="XP_020078934.1">
    <property type="nucleotide sequence ID" value="XM_020222870.1"/>
</dbReference>
<keyword evidence="2" id="KW-1185">Reference proteome</keyword>
<dbReference type="EMBL" id="KV454538">
    <property type="protein sequence ID" value="ODV69867.1"/>
    <property type="molecule type" value="Genomic_DNA"/>
</dbReference>
<evidence type="ECO:0000313" key="2">
    <source>
        <dbReference type="Proteomes" id="UP000095085"/>
    </source>
</evidence>
<dbReference type="AlphaFoldDB" id="A0A1E4RRI7"/>
<proteinExistence type="predicted"/>
<dbReference type="Proteomes" id="UP000095085">
    <property type="component" value="Unassembled WGS sequence"/>
</dbReference>
<organism evidence="1 2">
    <name type="scientific">Hyphopichia burtonii NRRL Y-1933</name>
    <dbReference type="NCBI Taxonomy" id="984485"/>
    <lineage>
        <taxon>Eukaryota</taxon>
        <taxon>Fungi</taxon>
        <taxon>Dikarya</taxon>
        <taxon>Ascomycota</taxon>
        <taxon>Saccharomycotina</taxon>
        <taxon>Pichiomycetes</taxon>
        <taxon>Debaryomycetaceae</taxon>
        <taxon>Hyphopichia</taxon>
    </lineage>
</organism>
<dbReference type="GeneID" id="30997419"/>
<accession>A0A1E4RRI7</accession>
<sequence length="61" mass="6970">MQCYIAVCRYSLSCNGGEIYCCNLPEFSIAELPREGCNRDIGMSSATFAQIRIVYHEYEYS</sequence>